<dbReference type="PROSITE" id="PS50011">
    <property type="entry name" value="PROTEIN_KINASE_DOM"/>
    <property type="match status" value="1"/>
</dbReference>
<feature type="domain" description="Protein kinase" evidence="1">
    <location>
        <begin position="42"/>
        <end position="178"/>
    </location>
</feature>
<dbReference type="STRING" id="357750.A0A2S6C3M2"/>
<dbReference type="SMART" id="SM00220">
    <property type="entry name" value="S_TKc"/>
    <property type="match status" value="1"/>
</dbReference>
<dbReference type="GO" id="GO:0005634">
    <property type="term" value="C:nucleus"/>
    <property type="evidence" value="ECO:0007669"/>
    <property type="project" value="TreeGrafter"/>
</dbReference>
<dbReference type="CDD" id="cd00180">
    <property type="entry name" value="PKc"/>
    <property type="match status" value="1"/>
</dbReference>
<protein>
    <recommendedName>
        <fullName evidence="1">Protein kinase domain-containing protein</fullName>
    </recommendedName>
</protein>
<dbReference type="PANTHER" id="PTHR24345">
    <property type="entry name" value="SERINE/THREONINE-PROTEIN KINASE PLK"/>
    <property type="match status" value="1"/>
</dbReference>
<dbReference type="OrthoDB" id="3650329at2759"/>
<dbReference type="SUPFAM" id="SSF56112">
    <property type="entry name" value="Protein kinase-like (PK-like)"/>
    <property type="match status" value="1"/>
</dbReference>
<evidence type="ECO:0000313" key="2">
    <source>
        <dbReference type="EMBL" id="PPJ54317.1"/>
    </source>
</evidence>
<evidence type="ECO:0000313" key="3">
    <source>
        <dbReference type="Proteomes" id="UP000237631"/>
    </source>
</evidence>
<dbReference type="EMBL" id="PNEN01000567">
    <property type="protein sequence ID" value="PPJ54317.1"/>
    <property type="molecule type" value="Genomic_DNA"/>
</dbReference>
<dbReference type="AlphaFoldDB" id="A0A2S6C3M2"/>
<sequence length="178" mass="19958">MSANGAGHNRLSSLMWVQSAWTYTRHPDPNNAGQQGPSTTWVRDQDKIASGGYGEVFRERCISPPGPVRAVKVISKPSVPQYGTPLDYGRELAAIGLFSMEDYEPFFVQSHGWYDDPENVYISMENIEHGSLQQHLTRPLREAEARSIVQQVLTGVEYMHQANYAHRDLKPAASQITL</sequence>
<comment type="caution">
    <text evidence="2">The sequence shown here is derived from an EMBL/GenBank/DDBJ whole genome shotgun (WGS) entry which is preliminary data.</text>
</comment>
<gene>
    <name evidence="2" type="ORF">CBER1_06138</name>
</gene>
<proteinExistence type="predicted"/>
<accession>A0A2S6C3M2</accession>
<evidence type="ECO:0000259" key="1">
    <source>
        <dbReference type="PROSITE" id="PS50011"/>
    </source>
</evidence>
<organism evidence="2 3">
    <name type="scientific">Cercospora berteroae</name>
    <dbReference type="NCBI Taxonomy" id="357750"/>
    <lineage>
        <taxon>Eukaryota</taxon>
        <taxon>Fungi</taxon>
        <taxon>Dikarya</taxon>
        <taxon>Ascomycota</taxon>
        <taxon>Pezizomycotina</taxon>
        <taxon>Dothideomycetes</taxon>
        <taxon>Dothideomycetidae</taxon>
        <taxon>Mycosphaerellales</taxon>
        <taxon>Mycosphaerellaceae</taxon>
        <taxon>Cercospora</taxon>
    </lineage>
</organism>
<keyword evidence="3" id="KW-1185">Reference proteome</keyword>
<dbReference type="Proteomes" id="UP000237631">
    <property type="component" value="Unassembled WGS sequence"/>
</dbReference>
<name>A0A2S6C3M2_9PEZI</name>
<dbReference type="Pfam" id="PF00069">
    <property type="entry name" value="Pkinase"/>
    <property type="match status" value="1"/>
</dbReference>
<dbReference type="GO" id="GO:0005524">
    <property type="term" value="F:ATP binding"/>
    <property type="evidence" value="ECO:0007669"/>
    <property type="project" value="InterPro"/>
</dbReference>
<dbReference type="InterPro" id="IPR000719">
    <property type="entry name" value="Prot_kinase_dom"/>
</dbReference>
<dbReference type="GO" id="GO:0004672">
    <property type="term" value="F:protein kinase activity"/>
    <property type="evidence" value="ECO:0007669"/>
    <property type="project" value="InterPro"/>
</dbReference>
<dbReference type="InterPro" id="IPR011009">
    <property type="entry name" value="Kinase-like_dom_sf"/>
</dbReference>
<dbReference type="Gene3D" id="1.10.510.10">
    <property type="entry name" value="Transferase(Phosphotransferase) domain 1"/>
    <property type="match status" value="1"/>
</dbReference>
<reference evidence="3" key="1">
    <citation type="journal article" date="2017" name="bioRxiv">
        <title>Conservation of a gene cluster reveals novel cercosporin biosynthetic mechanisms and extends production to the genus Colletotrichum.</title>
        <authorList>
            <person name="de Jonge R."/>
            <person name="Ebert M.K."/>
            <person name="Huitt-Roehl C.R."/>
            <person name="Pal P."/>
            <person name="Suttle J.C."/>
            <person name="Spanner R.E."/>
            <person name="Neubauer J.D."/>
            <person name="Jurick W.M.II."/>
            <person name="Stott K.A."/>
            <person name="Secor G.A."/>
            <person name="Thomma B.P.H.J."/>
            <person name="Van de Peer Y."/>
            <person name="Townsend C.A."/>
            <person name="Bolton M.D."/>
        </authorList>
    </citation>
    <scope>NUCLEOTIDE SEQUENCE [LARGE SCALE GENOMIC DNA]</scope>
    <source>
        <strain evidence="3">CBS538.71</strain>
    </source>
</reference>